<dbReference type="Proteomes" id="UP000278542">
    <property type="component" value="Unassembled WGS sequence"/>
</dbReference>
<sequence>MLKRLQLIILIIISILWFVVILPYLLVQTQLGSSYISQLLSFYDKHYSITIGHFSHNINKPYELILENVIIQDKSHSKTYLSADKMIVGLERGNLLQIHSFDYLIVENAQLQLTTPITDINVNILQLKNVSLSYQNDEHTTNITLNKISGSIMPWSSNFGDENINSKFNLTIQNAIYNGLKMQSILIQGSTPNNTIVLNTFGGEIGQGFFTVNGTIEADKTLNIKQLNTNNIAIQSIQGIQGLTADLPPTKIGQLSIINSSLQTPAISIEKGNIEARNIRYNQGWQLQDSDLAFNSESLVWHDELIEQPLLQWHHNDDGIVIDQAMAMWQQGNIQLTGHWQTDQLNIDSLIASGIRYILPSTWYAELTSLTLTHTLPANITIKQLMLMPSLLIDTNPKLPFQFSVLQGFANNIEIDSSKDNWYVNGTLYLKADSATLNGVEIDKPDLSFALTAGKATLTFSTLLDQGVFEGSAEMTSPTQLNALTINGHFVDSQILQRWYLITNPIQTNKYLLELHGNLEPLSLNGSFKTDEQIYTITNNRLVDY</sequence>
<dbReference type="EMBL" id="RBWY01000005">
    <property type="protein sequence ID" value="RKS84495.1"/>
    <property type="molecule type" value="Genomic_DNA"/>
</dbReference>
<reference evidence="2 3" key="1">
    <citation type="submission" date="2018-10" db="EMBL/GenBank/DDBJ databases">
        <title>Genomic Encyclopedia of Type Strains, Phase IV (KMG-IV): sequencing the most valuable type-strain genomes for metagenomic binning, comparative biology and taxonomic classification.</title>
        <authorList>
            <person name="Goeker M."/>
        </authorList>
    </citation>
    <scope>NUCLEOTIDE SEQUENCE [LARGE SCALE GENOMIC DNA]</scope>
    <source>
        <strain evidence="2 3">DSM 22228</strain>
    </source>
</reference>
<accession>A0A495RAQ9</accession>
<name>A0A495RAQ9_9GAMM</name>
<evidence type="ECO:0000313" key="3">
    <source>
        <dbReference type="Proteomes" id="UP000278542"/>
    </source>
</evidence>
<feature type="transmembrane region" description="Helical" evidence="1">
    <location>
        <begin position="7"/>
        <end position="27"/>
    </location>
</feature>
<keyword evidence="1" id="KW-0472">Membrane</keyword>
<keyword evidence="1" id="KW-0812">Transmembrane</keyword>
<evidence type="ECO:0008006" key="4">
    <source>
        <dbReference type="Google" id="ProtNLM"/>
    </source>
</evidence>
<organism evidence="2 3">
    <name type="scientific">Orbus hercynius</name>
    <dbReference type="NCBI Taxonomy" id="593135"/>
    <lineage>
        <taxon>Bacteria</taxon>
        <taxon>Pseudomonadati</taxon>
        <taxon>Pseudomonadota</taxon>
        <taxon>Gammaproteobacteria</taxon>
        <taxon>Orbales</taxon>
        <taxon>Orbaceae</taxon>
        <taxon>Orbus</taxon>
    </lineage>
</organism>
<keyword evidence="1" id="KW-1133">Transmembrane helix</keyword>
<evidence type="ECO:0000256" key="1">
    <source>
        <dbReference type="SAM" id="Phobius"/>
    </source>
</evidence>
<dbReference type="OrthoDB" id="7053268at2"/>
<comment type="caution">
    <text evidence="2">The sequence shown here is derived from an EMBL/GenBank/DDBJ whole genome shotgun (WGS) entry which is preliminary data.</text>
</comment>
<proteinExistence type="predicted"/>
<dbReference type="RefSeq" id="WP_121145800.1">
    <property type="nucleotide sequence ID" value="NZ_RBWY01000005.1"/>
</dbReference>
<evidence type="ECO:0000313" key="2">
    <source>
        <dbReference type="EMBL" id="RKS84495.1"/>
    </source>
</evidence>
<keyword evidence="3" id="KW-1185">Reference proteome</keyword>
<gene>
    <name evidence="2" type="ORF">DES39_2053</name>
</gene>
<protein>
    <recommendedName>
        <fullName evidence="4">AsmA-like protein</fullName>
    </recommendedName>
</protein>
<dbReference type="AlphaFoldDB" id="A0A495RAQ9"/>